<dbReference type="PANTHER" id="PTHR11070">
    <property type="entry name" value="UVRD / RECB / PCRA DNA HELICASE FAMILY MEMBER"/>
    <property type="match status" value="1"/>
</dbReference>
<feature type="region of interest" description="Disordered" evidence="13">
    <location>
        <begin position="792"/>
        <end position="813"/>
    </location>
</feature>
<dbReference type="GO" id="GO:0003677">
    <property type="term" value="F:DNA binding"/>
    <property type="evidence" value="ECO:0007669"/>
    <property type="project" value="UniProtKB-KW"/>
</dbReference>
<name>A0A285R6X6_9SPHN</name>
<accession>A0A285R6X6</accession>
<dbReference type="RefSeq" id="WP_097064917.1">
    <property type="nucleotide sequence ID" value="NZ_OBMI01000003.1"/>
</dbReference>
<evidence type="ECO:0000256" key="4">
    <source>
        <dbReference type="ARBA" id="ARBA00022806"/>
    </source>
</evidence>
<keyword evidence="7" id="KW-0413">Isomerase</keyword>
<dbReference type="PANTHER" id="PTHR11070:SF2">
    <property type="entry name" value="ATP-DEPENDENT DNA HELICASE SRS2"/>
    <property type="match status" value="1"/>
</dbReference>
<dbReference type="GO" id="GO:0016787">
    <property type="term" value="F:hydrolase activity"/>
    <property type="evidence" value="ECO:0007669"/>
    <property type="project" value="UniProtKB-UniRule"/>
</dbReference>
<protein>
    <recommendedName>
        <fullName evidence="9">DNA 3'-5' helicase</fullName>
        <ecNumber evidence="9">5.6.2.4</ecNumber>
    </recommendedName>
    <alternativeName>
        <fullName evidence="10">DNA 3'-5' helicase II</fullName>
    </alternativeName>
</protein>
<dbReference type="Gene3D" id="3.40.50.300">
    <property type="entry name" value="P-loop containing nucleotide triphosphate hydrolases"/>
    <property type="match status" value="2"/>
</dbReference>
<organism evidence="16 17">
    <name type="scientific">Sphingomonas guangdongensis</name>
    <dbReference type="NCBI Taxonomy" id="1141890"/>
    <lineage>
        <taxon>Bacteria</taxon>
        <taxon>Pseudomonadati</taxon>
        <taxon>Pseudomonadota</taxon>
        <taxon>Alphaproteobacteria</taxon>
        <taxon>Sphingomonadales</taxon>
        <taxon>Sphingomonadaceae</taxon>
        <taxon>Sphingomonas</taxon>
    </lineage>
</organism>
<evidence type="ECO:0000313" key="17">
    <source>
        <dbReference type="Proteomes" id="UP000219494"/>
    </source>
</evidence>
<keyword evidence="2 12" id="KW-0547">Nucleotide-binding</keyword>
<evidence type="ECO:0000256" key="8">
    <source>
        <dbReference type="ARBA" id="ARBA00034617"/>
    </source>
</evidence>
<evidence type="ECO:0000256" key="2">
    <source>
        <dbReference type="ARBA" id="ARBA00022741"/>
    </source>
</evidence>
<dbReference type="AlphaFoldDB" id="A0A285R6X6"/>
<feature type="domain" description="UvrD-like helicase ATP-binding" evidence="14">
    <location>
        <begin position="196"/>
        <end position="495"/>
    </location>
</feature>
<evidence type="ECO:0000256" key="11">
    <source>
        <dbReference type="ARBA" id="ARBA00048988"/>
    </source>
</evidence>
<evidence type="ECO:0000256" key="7">
    <source>
        <dbReference type="ARBA" id="ARBA00023235"/>
    </source>
</evidence>
<dbReference type="InterPro" id="IPR010359">
    <property type="entry name" value="IrrE_HExxH"/>
</dbReference>
<evidence type="ECO:0000256" key="10">
    <source>
        <dbReference type="ARBA" id="ARBA00034923"/>
    </source>
</evidence>
<evidence type="ECO:0000256" key="13">
    <source>
        <dbReference type="SAM" id="MobiDB-lite"/>
    </source>
</evidence>
<gene>
    <name evidence="16" type="ORF">SAMN06297144_3257</name>
</gene>
<reference evidence="16 17" key="1">
    <citation type="submission" date="2017-07" db="EMBL/GenBank/DDBJ databases">
        <authorList>
            <person name="Sun Z.S."/>
            <person name="Albrecht U."/>
            <person name="Echele G."/>
            <person name="Lee C.C."/>
        </authorList>
    </citation>
    <scope>NUCLEOTIDE SEQUENCE [LARGE SCALE GENOMIC DNA]</scope>
    <source>
        <strain evidence="16 17">CGMCC 1.12672</strain>
    </source>
</reference>
<evidence type="ECO:0000259" key="15">
    <source>
        <dbReference type="PROSITE" id="PS51217"/>
    </source>
</evidence>
<keyword evidence="4 12" id="KW-0347">Helicase</keyword>
<comment type="similarity">
    <text evidence="1">Belongs to the helicase family. UvrD subfamily.</text>
</comment>
<proteinExistence type="inferred from homology"/>
<dbReference type="Gene3D" id="1.10.10.160">
    <property type="match status" value="1"/>
</dbReference>
<evidence type="ECO:0000256" key="1">
    <source>
        <dbReference type="ARBA" id="ARBA00009922"/>
    </source>
</evidence>
<sequence length="1145" mass="124758">MDAVELARHRAAALHASAAANGADPWSPQAIVSAAASAIGLDIEPIEPGSTLLAGGRAQFDPRNRTIRHEDAGTDFYKAFLVGHELGHATLGDDRIEHVAHDVDPTRSSEAAPVGEDRVVDYSRRQRREIQMDLFGRELILPRKRAKALHLDGITATEIAERLGAPFDVVAMQLFDALLLPEIEPQAEDAAEKPPKPLNPEQAEAARHRGVPYLLEAGPGTGKTQTLVGRVAGLVDEGVDPRNMLVLTFSNKAAGELSERIAGMRPEAASAMWIGTFHAFGLDIVRRYHRQLGFASEPRMMDRSEAIAIMEREYLALDLKHHREIMNPAKPLKEMLGAMSRAKDEVAGPERFATLARTMLDLASNPAERMAAERCAEIGLVYSRYEELKHAAGAVDFGDLVSLPVTLLDSDPEAASILRNTYTHILVDEYQDVNRSSVRLLQLLTDGGANLWAVGDARQAIYRFRGASSYNMSRFATGDFPGAKGGRLRLNYRSTPEIVGAFSAFGREMKAGTSDAALTADRPATGNAPEHVTFGDNDDEADALADEIERRSVDTEYRDHAVLCSGNDRLTRIGRELERRGIPVLYLGNLFERPEIKDLLSILSLLVDRRAMGLVRKPSLAGLETGLSLAGAATVVEHLRATDAEPLAWTDVKNSLPKLSQEDAAALQRMVNMLAGFEVTGRPWPILARLLLDRTRTAALLAATDSVASRAMGVAIWQFMGFLRAERAGPGLPVQRMLDGVRRLVQLADERDLRQLPQAAQGIDAVRLMTIHGSKGLEFPVVHVMGLNKNSLPTSSATRRPTCPVPDGLIEGDDQGERSTMALAAMDHDLEQECLFYVAASRARDRLLLYSATRTAPSATGATRRRDPSPFIARLGVTGTRAATPRADRIGDPEEEPLPIRLGPPIKIATAQLHLYSRCRRRFLYTHVLGVGGRRTPTTMTSMHDIVRSVIDEISSRQPTPASSAEAATILERLWSEGPLAGDEYGLYREIADLLIQKFVEIRAGSSRLDPSPMRTRIGNDTVTAVADDVVTTAGGRHITRMIRTGHRSSTTGKDLADAAFQMAAADALPGCAVEIVHLGDDDPIVPVTFDQKDLGKRSEKLVEALTAISNGRFEPKRSDRTCPFCPAFFTCGPIAEGGLKKIFD</sequence>
<dbReference type="InterPro" id="IPR014017">
    <property type="entry name" value="DNA_helicase_UvrD-like_C"/>
</dbReference>
<evidence type="ECO:0000259" key="14">
    <source>
        <dbReference type="PROSITE" id="PS51198"/>
    </source>
</evidence>
<feature type="binding site" evidence="12">
    <location>
        <begin position="217"/>
        <end position="224"/>
    </location>
    <ligand>
        <name>ATP</name>
        <dbReference type="ChEBI" id="CHEBI:30616"/>
    </ligand>
</feature>
<dbReference type="CDD" id="cd17932">
    <property type="entry name" value="DEXQc_UvrD"/>
    <property type="match status" value="1"/>
</dbReference>
<feature type="domain" description="UvrD-like helicase C-terminal" evidence="15">
    <location>
        <begin position="496"/>
        <end position="776"/>
    </location>
</feature>
<dbReference type="Pfam" id="PF06114">
    <property type="entry name" value="Peptidase_M78"/>
    <property type="match status" value="1"/>
</dbReference>
<feature type="region of interest" description="Disordered" evidence="13">
    <location>
        <begin position="519"/>
        <end position="538"/>
    </location>
</feature>
<dbReference type="InterPro" id="IPR013986">
    <property type="entry name" value="DExx_box_DNA_helicase_dom_sf"/>
</dbReference>
<dbReference type="SUPFAM" id="SSF52540">
    <property type="entry name" value="P-loop containing nucleoside triphosphate hydrolases"/>
    <property type="match status" value="1"/>
</dbReference>
<dbReference type="InterPro" id="IPR027417">
    <property type="entry name" value="P-loop_NTPase"/>
</dbReference>
<keyword evidence="3 12" id="KW-0378">Hydrolase</keyword>
<evidence type="ECO:0000313" key="16">
    <source>
        <dbReference type="EMBL" id="SOB88117.1"/>
    </source>
</evidence>
<dbReference type="InterPro" id="IPR000212">
    <property type="entry name" value="DNA_helicase_UvrD/REP"/>
</dbReference>
<keyword evidence="17" id="KW-1185">Reference proteome</keyword>
<keyword evidence="5 12" id="KW-0067">ATP-binding</keyword>
<dbReference type="Pfam" id="PF12705">
    <property type="entry name" value="PDDEXK_1"/>
    <property type="match status" value="1"/>
</dbReference>
<dbReference type="EC" id="5.6.2.4" evidence="9"/>
<dbReference type="InterPro" id="IPR014016">
    <property type="entry name" value="UvrD-like_ATP-bd"/>
</dbReference>
<dbReference type="Proteomes" id="UP000219494">
    <property type="component" value="Unassembled WGS sequence"/>
</dbReference>
<evidence type="ECO:0000256" key="3">
    <source>
        <dbReference type="ARBA" id="ARBA00022801"/>
    </source>
</evidence>
<evidence type="ECO:0000256" key="12">
    <source>
        <dbReference type="PROSITE-ProRule" id="PRU00560"/>
    </source>
</evidence>
<dbReference type="GO" id="GO:0043138">
    <property type="term" value="F:3'-5' DNA helicase activity"/>
    <property type="evidence" value="ECO:0007669"/>
    <property type="project" value="UniProtKB-EC"/>
</dbReference>
<dbReference type="Gene3D" id="1.10.486.10">
    <property type="entry name" value="PCRA, domain 4"/>
    <property type="match status" value="1"/>
</dbReference>
<evidence type="ECO:0000256" key="6">
    <source>
        <dbReference type="ARBA" id="ARBA00023125"/>
    </source>
</evidence>
<evidence type="ECO:0000256" key="5">
    <source>
        <dbReference type="ARBA" id="ARBA00022840"/>
    </source>
</evidence>
<dbReference type="EMBL" id="OBMI01000003">
    <property type="protein sequence ID" value="SOB88117.1"/>
    <property type="molecule type" value="Genomic_DNA"/>
</dbReference>
<dbReference type="GO" id="GO:0005829">
    <property type="term" value="C:cytosol"/>
    <property type="evidence" value="ECO:0007669"/>
    <property type="project" value="TreeGrafter"/>
</dbReference>
<dbReference type="PROSITE" id="PS51198">
    <property type="entry name" value="UVRD_HELICASE_ATP_BIND"/>
    <property type="match status" value="1"/>
</dbReference>
<dbReference type="GO" id="GO:0005524">
    <property type="term" value="F:ATP binding"/>
    <property type="evidence" value="ECO:0007669"/>
    <property type="project" value="UniProtKB-UniRule"/>
</dbReference>
<keyword evidence="6" id="KW-0238">DNA-binding</keyword>
<dbReference type="Pfam" id="PF00580">
    <property type="entry name" value="UvrD-helicase"/>
    <property type="match status" value="1"/>
</dbReference>
<comment type="catalytic activity">
    <reaction evidence="11">
        <text>ATP + H2O = ADP + phosphate + H(+)</text>
        <dbReference type="Rhea" id="RHEA:13065"/>
        <dbReference type="ChEBI" id="CHEBI:15377"/>
        <dbReference type="ChEBI" id="CHEBI:15378"/>
        <dbReference type="ChEBI" id="CHEBI:30616"/>
        <dbReference type="ChEBI" id="CHEBI:43474"/>
        <dbReference type="ChEBI" id="CHEBI:456216"/>
        <dbReference type="EC" id="5.6.2.4"/>
    </reaction>
</comment>
<dbReference type="GO" id="GO:0000725">
    <property type="term" value="P:recombinational repair"/>
    <property type="evidence" value="ECO:0007669"/>
    <property type="project" value="TreeGrafter"/>
</dbReference>
<comment type="catalytic activity">
    <reaction evidence="8">
        <text>Couples ATP hydrolysis with the unwinding of duplex DNA by translocating in the 3'-5' direction.</text>
        <dbReference type="EC" id="5.6.2.4"/>
    </reaction>
</comment>
<dbReference type="PROSITE" id="PS51217">
    <property type="entry name" value="UVRD_HELICASE_CTER"/>
    <property type="match status" value="1"/>
</dbReference>
<dbReference type="InterPro" id="IPR038726">
    <property type="entry name" value="PDDEXK_AddAB-type"/>
</dbReference>
<dbReference type="Pfam" id="PF13361">
    <property type="entry name" value="UvrD_C"/>
    <property type="match status" value="2"/>
</dbReference>
<evidence type="ECO:0000256" key="9">
    <source>
        <dbReference type="ARBA" id="ARBA00034808"/>
    </source>
</evidence>
<dbReference type="OrthoDB" id="9810135at2"/>